<evidence type="ECO:0000313" key="3">
    <source>
        <dbReference type="Proteomes" id="UP000240912"/>
    </source>
</evidence>
<dbReference type="InterPro" id="IPR032710">
    <property type="entry name" value="NTF2-like_dom_sf"/>
</dbReference>
<keyword evidence="3" id="KW-1185">Reference proteome</keyword>
<feature type="domain" description="SnoaL-like" evidence="1">
    <location>
        <begin position="10"/>
        <end position="117"/>
    </location>
</feature>
<proteinExistence type="predicted"/>
<dbReference type="Gene3D" id="3.10.450.50">
    <property type="match status" value="1"/>
</dbReference>
<dbReference type="EMBL" id="PYLS01000005">
    <property type="protein sequence ID" value="PST82657.1"/>
    <property type="molecule type" value="Genomic_DNA"/>
</dbReference>
<accession>A0A2T3HJP0</accession>
<name>A0A2T3HJP0_9SPHI</name>
<organism evidence="2 3">
    <name type="scientific">Pedobacter yulinensis</name>
    <dbReference type="NCBI Taxonomy" id="2126353"/>
    <lineage>
        <taxon>Bacteria</taxon>
        <taxon>Pseudomonadati</taxon>
        <taxon>Bacteroidota</taxon>
        <taxon>Sphingobacteriia</taxon>
        <taxon>Sphingobacteriales</taxon>
        <taxon>Sphingobacteriaceae</taxon>
        <taxon>Pedobacter</taxon>
    </lineage>
</organism>
<dbReference type="RefSeq" id="WP_107214916.1">
    <property type="nucleotide sequence ID" value="NZ_KZ686269.1"/>
</dbReference>
<dbReference type="InterPro" id="IPR037401">
    <property type="entry name" value="SnoaL-like"/>
</dbReference>
<evidence type="ECO:0000259" key="1">
    <source>
        <dbReference type="Pfam" id="PF12680"/>
    </source>
</evidence>
<sequence length="133" mass="15438">MSNTHAITKDFLHYLQQRNLEKLMNLFADEVKWEIPGDVTNIKWLGVRKNKPEIRDFFEMLWKETEPVSGEIATILYDDHNVIIKGAFTTRMLKTGKVVSSLFFIHFTVLGDKIVEYTLLEDSYAVSQALLDI</sequence>
<evidence type="ECO:0000313" key="2">
    <source>
        <dbReference type="EMBL" id="PST82657.1"/>
    </source>
</evidence>
<protein>
    <recommendedName>
        <fullName evidence="1">SnoaL-like domain-containing protein</fullName>
    </recommendedName>
</protein>
<dbReference type="SUPFAM" id="SSF54427">
    <property type="entry name" value="NTF2-like"/>
    <property type="match status" value="1"/>
</dbReference>
<dbReference type="Proteomes" id="UP000240912">
    <property type="component" value="Unassembled WGS sequence"/>
</dbReference>
<dbReference type="Pfam" id="PF12680">
    <property type="entry name" value="SnoaL_2"/>
    <property type="match status" value="1"/>
</dbReference>
<dbReference type="AlphaFoldDB" id="A0A2T3HJP0"/>
<gene>
    <name evidence="2" type="ORF">C7T94_08325</name>
</gene>
<reference evidence="2 3" key="1">
    <citation type="submission" date="2018-03" db="EMBL/GenBank/DDBJ databases">
        <authorList>
            <person name="Keele B.F."/>
        </authorList>
    </citation>
    <scope>NUCLEOTIDE SEQUENCE [LARGE SCALE GENOMIC DNA]</scope>
    <source>
        <strain evidence="2 3">YL28-9</strain>
    </source>
</reference>
<comment type="caution">
    <text evidence="2">The sequence shown here is derived from an EMBL/GenBank/DDBJ whole genome shotgun (WGS) entry which is preliminary data.</text>
</comment>
<dbReference type="OrthoDB" id="6657864at2"/>